<accession>A0A8H6MZB2</accession>
<dbReference type="Proteomes" id="UP000652219">
    <property type="component" value="Unassembled WGS sequence"/>
</dbReference>
<evidence type="ECO:0000313" key="2">
    <source>
        <dbReference type="Proteomes" id="UP000652219"/>
    </source>
</evidence>
<gene>
    <name evidence="1" type="ORF">CSOJ01_03996</name>
</gene>
<proteinExistence type="predicted"/>
<keyword evidence="2" id="KW-1185">Reference proteome</keyword>
<dbReference type="EMBL" id="WIGN01000042">
    <property type="protein sequence ID" value="KAF6814594.1"/>
    <property type="molecule type" value="Genomic_DNA"/>
</dbReference>
<sequence length="148" mass="16328">MQRRPRATRQPCWQGHDELSVPPAACYQASESFEGIEGRGGEWNVKLCTVTKLTTTFECDGPYQGRVVRGPKKKEKAHVRHAMIVDQAKSFLPQREQGADLIPCNSRRLLRARAGGGTGVHTRKMEASISGRSAPAGYELSQVLRIPA</sequence>
<protein>
    <submittedName>
        <fullName evidence="1">Uncharacterized protein</fullName>
    </submittedName>
</protein>
<evidence type="ECO:0000313" key="1">
    <source>
        <dbReference type="EMBL" id="KAF6814594.1"/>
    </source>
</evidence>
<dbReference type="AlphaFoldDB" id="A0A8H6MZB2"/>
<organism evidence="1 2">
    <name type="scientific">Colletotrichum sojae</name>
    <dbReference type="NCBI Taxonomy" id="2175907"/>
    <lineage>
        <taxon>Eukaryota</taxon>
        <taxon>Fungi</taxon>
        <taxon>Dikarya</taxon>
        <taxon>Ascomycota</taxon>
        <taxon>Pezizomycotina</taxon>
        <taxon>Sordariomycetes</taxon>
        <taxon>Hypocreomycetidae</taxon>
        <taxon>Glomerellales</taxon>
        <taxon>Glomerellaceae</taxon>
        <taxon>Colletotrichum</taxon>
        <taxon>Colletotrichum orchidearum species complex</taxon>
    </lineage>
</organism>
<reference evidence="1 2" key="1">
    <citation type="journal article" date="2020" name="Phytopathology">
        <title>Genome Sequence Resources of Colletotrichum truncatum, C. plurivorum, C. musicola, and C. sojae: Four Species Pathogenic to Soybean (Glycine max).</title>
        <authorList>
            <person name="Rogerio F."/>
            <person name="Boufleur T.R."/>
            <person name="Ciampi-Guillardi M."/>
            <person name="Sukno S.A."/>
            <person name="Thon M.R."/>
            <person name="Massola Junior N.S."/>
            <person name="Baroncelli R."/>
        </authorList>
    </citation>
    <scope>NUCLEOTIDE SEQUENCE [LARGE SCALE GENOMIC DNA]</scope>
    <source>
        <strain evidence="1 2">LFN0009</strain>
    </source>
</reference>
<comment type="caution">
    <text evidence="1">The sequence shown here is derived from an EMBL/GenBank/DDBJ whole genome shotgun (WGS) entry which is preliminary data.</text>
</comment>
<name>A0A8H6MZB2_9PEZI</name>